<evidence type="ECO:0000256" key="1">
    <source>
        <dbReference type="ARBA" id="ARBA00022801"/>
    </source>
</evidence>
<dbReference type="InterPro" id="IPR001969">
    <property type="entry name" value="Aspartic_peptidase_AS"/>
</dbReference>
<keyword evidence="1" id="KW-0378">Hydrolase</keyword>
<dbReference type="GO" id="GO:0004190">
    <property type="term" value="F:aspartic-type endopeptidase activity"/>
    <property type="evidence" value="ECO:0007669"/>
    <property type="project" value="InterPro"/>
</dbReference>
<feature type="domain" description="Peptidase A2" evidence="2">
    <location>
        <begin position="288"/>
        <end position="369"/>
    </location>
</feature>
<dbReference type="EMBL" id="BSOT01000005">
    <property type="protein sequence ID" value="GLR69676.1"/>
    <property type="molecule type" value="Genomic_DNA"/>
</dbReference>
<accession>A0AA37WG50</accession>
<organism evidence="3 4">
    <name type="scientific">Agaribacter marinus</name>
    <dbReference type="NCBI Taxonomy" id="1431249"/>
    <lineage>
        <taxon>Bacteria</taxon>
        <taxon>Pseudomonadati</taxon>
        <taxon>Pseudomonadota</taxon>
        <taxon>Gammaproteobacteria</taxon>
        <taxon>Alteromonadales</taxon>
        <taxon>Alteromonadaceae</taxon>
        <taxon>Agaribacter</taxon>
    </lineage>
</organism>
<comment type="caution">
    <text evidence="3">The sequence shown here is derived from an EMBL/GenBank/DDBJ whole genome shotgun (WGS) entry which is preliminary data.</text>
</comment>
<dbReference type="SUPFAM" id="SSF50630">
    <property type="entry name" value="Acid proteases"/>
    <property type="match status" value="1"/>
</dbReference>
<dbReference type="PROSITE" id="PS50175">
    <property type="entry name" value="ASP_PROT_RETROV"/>
    <property type="match status" value="1"/>
</dbReference>
<evidence type="ECO:0000313" key="4">
    <source>
        <dbReference type="Proteomes" id="UP001156601"/>
    </source>
</evidence>
<dbReference type="InterPro" id="IPR034122">
    <property type="entry name" value="Retropepsin-like_bacterial"/>
</dbReference>
<keyword evidence="4" id="KW-1185">Reference proteome</keyword>
<gene>
    <name evidence="3" type="ORF">GCM10007852_05840</name>
</gene>
<evidence type="ECO:0000259" key="2">
    <source>
        <dbReference type="PROSITE" id="PS50175"/>
    </source>
</evidence>
<sequence length="390" mass="43936">MLKYVFVGMLAASLSLNVFLLRSVYSDNPSARQAITALLEQNESKKNKGKQDLIEDKAFTNTDNVLQADSSTNEINDIAIVEDPSNWDTLQQLRGQKRYEELLVVVRQYLRMHPKSIPALLLEAETIYHTQNLNTAITHYYGLRDLPLDDEQRYEVNKFIEIHSSKIIQQFSGDESWNLLAAFLEPLFHIDPTNRRYIMALAKAYGMDAQYSLMEDILASLPTDDPRAQKLRRQIYNSDNSVEEKPLLTAAQNDLAFDRQMMSADDVVVLRKFQNQYLSNVSLGRANMKLLVDTGASITAVSDAYLPALKAFGEYLGVFQVQTAGGQISSQMYKVPELMVGKTRVKNVTLMVLDGKNLGDFDGLLGMNVISRYDVISNDNFGGIVLKLNP</sequence>
<dbReference type="InterPro" id="IPR001995">
    <property type="entry name" value="Peptidase_A2_cat"/>
</dbReference>
<dbReference type="GO" id="GO:0006508">
    <property type="term" value="P:proteolysis"/>
    <property type="evidence" value="ECO:0007669"/>
    <property type="project" value="InterPro"/>
</dbReference>
<reference evidence="3" key="2">
    <citation type="submission" date="2023-01" db="EMBL/GenBank/DDBJ databases">
        <title>Draft genome sequence of Agaribacter marinus strain NBRC 110023.</title>
        <authorList>
            <person name="Sun Q."/>
            <person name="Mori K."/>
        </authorList>
    </citation>
    <scope>NUCLEOTIDE SEQUENCE</scope>
    <source>
        <strain evidence="3">NBRC 110023</strain>
    </source>
</reference>
<dbReference type="Proteomes" id="UP001156601">
    <property type="component" value="Unassembled WGS sequence"/>
</dbReference>
<dbReference type="Pfam" id="PF13975">
    <property type="entry name" value="gag-asp_proteas"/>
    <property type="match status" value="1"/>
</dbReference>
<protein>
    <recommendedName>
        <fullName evidence="2">Peptidase A2 domain-containing protein</fullName>
    </recommendedName>
</protein>
<dbReference type="Gene3D" id="2.40.70.10">
    <property type="entry name" value="Acid Proteases"/>
    <property type="match status" value="1"/>
</dbReference>
<dbReference type="InterPro" id="IPR021109">
    <property type="entry name" value="Peptidase_aspartic_dom_sf"/>
</dbReference>
<dbReference type="PROSITE" id="PS00141">
    <property type="entry name" value="ASP_PROTEASE"/>
    <property type="match status" value="1"/>
</dbReference>
<reference evidence="3" key="1">
    <citation type="journal article" date="2014" name="Int. J. Syst. Evol. Microbiol.">
        <title>Complete genome sequence of Corynebacterium casei LMG S-19264T (=DSM 44701T), isolated from a smear-ripened cheese.</title>
        <authorList>
            <consortium name="US DOE Joint Genome Institute (JGI-PGF)"/>
            <person name="Walter F."/>
            <person name="Albersmeier A."/>
            <person name="Kalinowski J."/>
            <person name="Ruckert C."/>
        </authorList>
    </citation>
    <scope>NUCLEOTIDE SEQUENCE</scope>
    <source>
        <strain evidence="3">NBRC 110023</strain>
    </source>
</reference>
<dbReference type="CDD" id="cd05483">
    <property type="entry name" value="retropepsin_like_bacteria"/>
    <property type="match status" value="1"/>
</dbReference>
<proteinExistence type="predicted"/>
<evidence type="ECO:0000313" key="3">
    <source>
        <dbReference type="EMBL" id="GLR69676.1"/>
    </source>
</evidence>
<dbReference type="RefSeq" id="WP_284215994.1">
    <property type="nucleotide sequence ID" value="NZ_BSOT01000005.1"/>
</dbReference>
<dbReference type="AlphaFoldDB" id="A0AA37WG50"/>
<name>A0AA37WG50_9ALTE</name>